<name>A0A1Z4LS92_9CYAN</name>
<dbReference type="AlphaFoldDB" id="A0A1Z4LS92"/>
<evidence type="ECO:0000313" key="1">
    <source>
        <dbReference type="EMBL" id="BAY84109.1"/>
    </source>
</evidence>
<proteinExistence type="predicted"/>
<protein>
    <submittedName>
        <fullName evidence="1">Uncharacterized protein</fullName>
    </submittedName>
</protein>
<organism evidence="1 2">
    <name type="scientific">Calothrix parasitica NIES-267</name>
    <dbReference type="NCBI Taxonomy" id="1973488"/>
    <lineage>
        <taxon>Bacteria</taxon>
        <taxon>Bacillati</taxon>
        <taxon>Cyanobacteriota</taxon>
        <taxon>Cyanophyceae</taxon>
        <taxon>Nostocales</taxon>
        <taxon>Calotrichaceae</taxon>
        <taxon>Calothrix</taxon>
    </lineage>
</organism>
<accession>A0A1Z4LS92</accession>
<dbReference type="EMBL" id="AP018227">
    <property type="protein sequence ID" value="BAY84109.1"/>
    <property type="molecule type" value="Genomic_DNA"/>
</dbReference>
<sequence>MAIRLHSFVITKKRYIQIETQPHHLTGIYKKIMDSSRSIPLWQFSDTESAYYESEEDGTMTFFQAVSSDTASPGIWTYMVYDCPEGEEGVFTDSRFNTSIQTLKELFAGKKIEVSASDIYEYLEYRYSNGDCLDIYLPDSWNKLIAHKIADVLFEEYKGFNSTSVFAEGAGKRYAQTILDEFIQAGERIIQNGGNIEDFESAQFDILNKTSIDGMAKLIVEYNDYRIWQAALPSKSKSVEYAFKTALSLISRIQQD</sequence>
<evidence type="ECO:0000313" key="2">
    <source>
        <dbReference type="Proteomes" id="UP000218418"/>
    </source>
</evidence>
<keyword evidence="2" id="KW-1185">Reference proteome</keyword>
<reference evidence="1 2" key="1">
    <citation type="submission" date="2017-06" db="EMBL/GenBank/DDBJ databases">
        <title>Genome sequencing of cyanobaciteial culture collection at National Institute for Environmental Studies (NIES).</title>
        <authorList>
            <person name="Hirose Y."/>
            <person name="Shimura Y."/>
            <person name="Fujisawa T."/>
            <person name="Nakamura Y."/>
            <person name="Kawachi M."/>
        </authorList>
    </citation>
    <scope>NUCLEOTIDE SEQUENCE [LARGE SCALE GENOMIC DNA]</scope>
    <source>
        <strain evidence="1 2">NIES-267</strain>
    </source>
</reference>
<dbReference type="Proteomes" id="UP000218418">
    <property type="component" value="Chromosome"/>
</dbReference>
<gene>
    <name evidence="1" type="ORF">NIES267_36050</name>
</gene>
<dbReference type="OrthoDB" id="513115at2"/>